<evidence type="ECO:0000259" key="2">
    <source>
        <dbReference type="Pfam" id="PF20152"/>
    </source>
</evidence>
<feature type="domain" description="DUF6534" evidence="2">
    <location>
        <begin position="169"/>
        <end position="255"/>
    </location>
</feature>
<dbReference type="Proteomes" id="UP000250043">
    <property type="component" value="Unassembled WGS sequence"/>
</dbReference>
<keyword evidence="4" id="KW-1185">Reference proteome</keyword>
<feature type="transmembrane region" description="Helical" evidence="1">
    <location>
        <begin position="204"/>
        <end position="224"/>
    </location>
</feature>
<dbReference type="EMBL" id="KV722359">
    <property type="protein sequence ID" value="OCH93101.1"/>
    <property type="molecule type" value="Genomic_DNA"/>
</dbReference>
<feature type="transmembrane region" description="Helical" evidence="1">
    <location>
        <begin position="122"/>
        <end position="142"/>
    </location>
</feature>
<sequence>MATSGSEHRMDSTLGALEIALMVELVLYGVTSIQTYAYYSAGERDPHCFKWMIGLLWLLDTLHQLFFCHGLYTYTIIEFGNVLAPLTETWSIIANIPLNATMDAIVRSMFCHRIWKFSGKNWFLVSTIMLSSFVEVGSGIAFTVRNARNAQWAAEHALSAEFYGIVAGSIVADSLIAVSQVMLLRKHHSEFRRTNSALHTLMLYSINTGLLTSLCALMMCVLWVTMPDNLVYVVFYAALPTLLLNALLATLNARQELRELISGNPESITFPLLSTAPSSSLTSAAVRHEPGQQELVDVQVSAEIKIDDLSRIA</sequence>
<keyword evidence="1" id="KW-1133">Transmembrane helix</keyword>
<accession>A0A8E2DN40</accession>
<keyword evidence="1" id="KW-0472">Membrane</keyword>
<dbReference type="PANTHER" id="PTHR40465">
    <property type="entry name" value="CHROMOSOME 1, WHOLE GENOME SHOTGUN SEQUENCE"/>
    <property type="match status" value="1"/>
</dbReference>
<evidence type="ECO:0000256" key="1">
    <source>
        <dbReference type="SAM" id="Phobius"/>
    </source>
</evidence>
<dbReference type="InterPro" id="IPR045339">
    <property type="entry name" value="DUF6534"/>
</dbReference>
<evidence type="ECO:0000313" key="4">
    <source>
        <dbReference type="Proteomes" id="UP000250043"/>
    </source>
</evidence>
<organism evidence="3 4">
    <name type="scientific">Obba rivulosa</name>
    <dbReference type="NCBI Taxonomy" id="1052685"/>
    <lineage>
        <taxon>Eukaryota</taxon>
        <taxon>Fungi</taxon>
        <taxon>Dikarya</taxon>
        <taxon>Basidiomycota</taxon>
        <taxon>Agaricomycotina</taxon>
        <taxon>Agaricomycetes</taxon>
        <taxon>Polyporales</taxon>
        <taxon>Gelatoporiaceae</taxon>
        <taxon>Obba</taxon>
    </lineage>
</organism>
<dbReference type="AlphaFoldDB" id="A0A8E2DN40"/>
<protein>
    <recommendedName>
        <fullName evidence="2">DUF6534 domain-containing protein</fullName>
    </recommendedName>
</protein>
<feature type="transmembrane region" description="Helical" evidence="1">
    <location>
        <begin position="162"/>
        <end position="184"/>
    </location>
</feature>
<evidence type="ECO:0000313" key="3">
    <source>
        <dbReference type="EMBL" id="OCH93101.1"/>
    </source>
</evidence>
<dbReference type="Pfam" id="PF20152">
    <property type="entry name" value="DUF6534"/>
    <property type="match status" value="1"/>
</dbReference>
<feature type="transmembrane region" description="Helical" evidence="1">
    <location>
        <begin position="19"/>
        <end position="39"/>
    </location>
</feature>
<proteinExistence type="predicted"/>
<name>A0A8E2DN40_9APHY</name>
<dbReference type="OrthoDB" id="3268207at2759"/>
<dbReference type="PANTHER" id="PTHR40465:SF1">
    <property type="entry name" value="DUF6534 DOMAIN-CONTAINING PROTEIN"/>
    <property type="match status" value="1"/>
</dbReference>
<reference evidence="3 4" key="1">
    <citation type="submission" date="2016-07" db="EMBL/GenBank/DDBJ databases">
        <title>Draft genome of the white-rot fungus Obba rivulosa 3A-2.</title>
        <authorList>
            <consortium name="DOE Joint Genome Institute"/>
            <person name="Miettinen O."/>
            <person name="Riley R."/>
            <person name="Acob R."/>
            <person name="Barry K."/>
            <person name="Cullen D."/>
            <person name="De Vries R."/>
            <person name="Hainaut M."/>
            <person name="Hatakka A."/>
            <person name="Henrissat B."/>
            <person name="Hilden K."/>
            <person name="Kuo R."/>
            <person name="Labutti K."/>
            <person name="Lipzen A."/>
            <person name="Makela M.R."/>
            <person name="Sandor L."/>
            <person name="Spatafora J.W."/>
            <person name="Grigoriev I.V."/>
            <person name="Hibbett D.S."/>
        </authorList>
    </citation>
    <scope>NUCLEOTIDE SEQUENCE [LARGE SCALE GENOMIC DNA]</scope>
    <source>
        <strain evidence="3 4">3A-2</strain>
    </source>
</reference>
<feature type="transmembrane region" description="Helical" evidence="1">
    <location>
        <begin position="230"/>
        <end position="251"/>
    </location>
</feature>
<gene>
    <name evidence="3" type="ORF">OBBRIDRAFT_885745</name>
</gene>
<keyword evidence="1" id="KW-0812">Transmembrane</keyword>